<dbReference type="EMBL" id="UINC01146804">
    <property type="protein sequence ID" value="SVD37745.1"/>
    <property type="molecule type" value="Genomic_DNA"/>
</dbReference>
<sequence length="45" mass="5050">MSFIKGLHDVDNCIKLQKYDGKGLEASDVDDITPLDPSNPRMRIC</sequence>
<organism evidence="1">
    <name type="scientific">marine metagenome</name>
    <dbReference type="NCBI Taxonomy" id="408172"/>
    <lineage>
        <taxon>unclassified sequences</taxon>
        <taxon>metagenomes</taxon>
        <taxon>ecological metagenomes</taxon>
    </lineage>
</organism>
<protein>
    <submittedName>
        <fullName evidence="1">Uncharacterized protein</fullName>
    </submittedName>
</protein>
<proteinExistence type="predicted"/>
<name>A0A382UVD3_9ZZZZ</name>
<dbReference type="AlphaFoldDB" id="A0A382UVD3"/>
<feature type="non-terminal residue" evidence="1">
    <location>
        <position position="45"/>
    </location>
</feature>
<gene>
    <name evidence="1" type="ORF">METZ01_LOCUS390599</name>
</gene>
<accession>A0A382UVD3</accession>
<evidence type="ECO:0000313" key="1">
    <source>
        <dbReference type="EMBL" id="SVD37745.1"/>
    </source>
</evidence>
<reference evidence="1" key="1">
    <citation type="submission" date="2018-05" db="EMBL/GenBank/DDBJ databases">
        <authorList>
            <person name="Lanie J.A."/>
            <person name="Ng W.-L."/>
            <person name="Kazmierczak K.M."/>
            <person name="Andrzejewski T.M."/>
            <person name="Davidsen T.M."/>
            <person name="Wayne K.J."/>
            <person name="Tettelin H."/>
            <person name="Glass J.I."/>
            <person name="Rusch D."/>
            <person name="Podicherti R."/>
            <person name="Tsui H.-C.T."/>
            <person name="Winkler M.E."/>
        </authorList>
    </citation>
    <scope>NUCLEOTIDE SEQUENCE</scope>
</reference>